<evidence type="ECO:0000313" key="1">
    <source>
        <dbReference type="EMBL" id="WAR29926.1"/>
    </source>
</evidence>
<keyword evidence="2" id="KW-1185">Reference proteome</keyword>
<dbReference type="EMBL" id="CP111027">
    <property type="protein sequence ID" value="WAR29926.1"/>
    <property type="molecule type" value="Genomic_DNA"/>
</dbReference>
<name>A0ABY7GA96_MYAAR</name>
<evidence type="ECO:0000313" key="2">
    <source>
        <dbReference type="Proteomes" id="UP001164746"/>
    </source>
</evidence>
<organism evidence="1 2">
    <name type="scientific">Mya arenaria</name>
    <name type="common">Soft-shell clam</name>
    <dbReference type="NCBI Taxonomy" id="6604"/>
    <lineage>
        <taxon>Eukaryota</taxon>
        <taxon>Metazoa</taxon>
        <taxon>Spiralia</taxon>
        <taxon>Lophotrochozoa</taxon>
        <taxon>Mollusca</taxon>
        <taxon>Bivalvia</taxon>
        <taxon>Autobranchia</taxon>
        <taxon>Heteroconchia</taxon>
        <taxon>Euheterodonta</taxon>
        <taxon>Imparidentia</taxon>
        <taxon>Neoheterodontei</taxon>
        <taxon>Myida</taxon>
        <taxon>Myoidea</taxon>
        <taxon>Myidae</taxon>
        <taxon>Mya</taxon>
    </lineage>
</organism>
<protein>
    <submittedName>
        <fullName evidence="1">ZN227-like protein</fullName>
    </submittedName>
</protein>
<gene>
    <name evidence="1" type="ORF">MAR_003494</name>
</gene>
<accession>A0ABY7GA96</accession>
<sequence length="392" mass="45781">MGLYSGEKNHANVKHRLPQVTHKWVNETPLSRNTIHVSSESFTQRFHIRVDQTSLRRNAVKSVIFVVGLFSKDSFTGRRDFTQEKRRYKCLVCGSDFLKGRRFFTQEKRRKMVNCVVWIILKGRRDFTQEKGRKMVKCVVRIILKGRRDFTQEKGRKMVKLDSSHVKRRKHVWYVVWIIPKGLIYGCMRFHSGRTSYKCKVCGSDKSQRSHLRVGEKSARRKNTVIVSSRSSDNTLKVYFAGRRDFTQEKRRCTCRRDFTQEKRPKSVKCVVSFAGSRNFIQGKRRYKCQACGSDNFQAHVVETSLRRNAVLCVKCVVRIIFRLMFAFTGRRDFTQEKRPKSVKCVVSFAGSRNFIQGKRRYKCQACGSDNSKVSFADTRDLTLVKKPCTSI</sequence>
<dbReference type="Proteomes" id="UP001164746">
    <property type="component" value="Chromosome 16"/>
</dbReference>
<reference evidence="1" key="1">
    <citation type="submission" date="2022-11" db="EMBL/GenBank/DDBJ databases">
        <title>Centuries of genome instability and evolution in soft-shell clam transmissible cancer (bioRxiv).</title>
        <authorList>
            <person name="Hart S.F.M."/>
            <person name="Yonemitsu M.A."/>
            <person name="Giersch R.M."/>
            <person name="Beal B.F."/>
            <person name="Arriagada G."/>
            <person name="Davis B.W."/>
            <person name="Ostrander E.A."/>
            <person name="Goff S.P."/>
            <person name="Metzger M.J."/>
        </authorList>
    </citation>
    <scope>NUCLEOTIDE SEQUENCE</scope>
    <source>
        <strain evidence="1">MELC-2E11</strain>
        <tissue evidence="1">Siphon/mantle</tissue>
    </source>
</reference>
<proteinExistence type="predicted"/>